<dbReference type="KEGG" id="sphc:CVN68_03240"/>
<dbReference type="Proteomes" id="UP000229081">
    <property type="component" value="Chromosome"/>
</dbReference>
<evidence type="ECO:0000313" key="2">
    <source>
        <dbReference type="EMBL" id="ATY31120.1"/>
    </source>
</evidence>
<reference evidence="2 3" key="1">
    <citation type="submission" date="2017-11" db="EMBL/GenBank/DDBJ databases">
        <title>Complete genome sequence of Sphingomonas sp. Strain Cra20, a psychrotolerant potential plant growth promoting rhizobacteria.</title>
        <authorList>
            <person name="Luo Y."/>
        </authorList>
    </citation>
    <scope>NUCLEOTIDE SEQUENCE [LARGE SCALE GENOMIC DNA]</scope>
    <source>
        <strain evidence="2 3">Cra20</strain>
    </source>
</reference>
<sequence length="260" mass="27469">MHSDDLLALKLMCLDPSLADPPAVEGREKLKMRLIYAGASLLCLIALARPVAAQDYARFPTFEADGWTVTDKGEENCDADFASDGDTLLGFMGPYYHRSGEPASGSIIHLDDETHYALPKGDRHGEFSVQLIAGTANFAVSGFATDLGGSLVTDSGSLPTVVDLLAELRDRVILSAMVEGKQVYAIKLTGNRAAAKALTDCTAFITAQKRPGTKNGPELGPPKMVPLEALLVRPEPPSGAPPTALPDASPPNPVPPSSLY</sequence>
<accession>A0A2K8MB66</accession>
<feature type="compositionally biased region" description="Pro residues" evidence="1">
    <location>
        <begin position="234"/>
        <end position="260"/>
    </location>
</feature>
<proteinExistence type="predicted"/>
<dbReference type="EMBL" id="CP024923">
    <property type="protein sequence ID" value="ATY31120.1"/>
    <property type="molecule type" value="Genomic_DNA"/>
</dbReference>
<dbReference type="AlphaFoldDB" id="A0A2K8MB66"/>
<evidence type="ECO:0000313" key="3">
    <source>
        <dbReference type="Proteomes" id="UP000229081"/>
    </source>
</evidence>
<name>A0A2K8MB66_9SPHN</name>
<gene>
    <name evidence="2" type="ORF">CVN68_03240</name>
</gene>
<organism evidence="2 3">
    <name type="scientific">Sphingomonas psychrotolerans</name>
    <dbReference type="NCBI Taxonomy" id="1327635"/>
    <lineage>
        <taxon>Bacteria</taxon>
        <taxon>Pseudomonadati</taxon>
        <taxon>Pseudomonadota</taxon>
        <taxon>Alphaproteobacteria</taxon>
        <taxon>Sphingomonadales</taxon>
        <taxon>Sphingomonadaceae</taxon>
        <taxon>Sphingomonas</taxon>
    </lineage>
</organism>
<feature type="region of interest" description="Disordered" evidence="1">
    <location>
        <begin position="209"/>
        <end position="260"/>
    </location>
</feature>
<evidence type="ECO:0000256" key="1">
    <source>
        <dbReference type="SAM" id="MobiDB-lite"/>
    </source>
</evidence>
<protein>
    <submittedName>
        <fullName evidence="2">Uncharacterized protein</fullName>
    </submittedName>
</protein>
<keyword evidence="3" id="KW-1185">Reference proteome</keyword>